<feature type="compositionally biased region" description="Basic residues" evidence="1">
    <location>
        <begin position="8"/>
        <end position="18"/>
    </location>
</feature>
<reference evidence="2 3" key="1">
    <citation type="journal article" date="2021" name="Int. J. Syst. Evol. Microbiol.">
        <title>Reticulibacter mediterranei gen. nov., sp. nov., within the new family Reticulibacteraceae fam. nov., and Ktedonospora formicarum gen. nov., sp. nov., Ktedonobacter robiniae sp. nov., Dictyobacter formicarum sp. nov. and Dictyobacter arantiisoli sp. nov., belonging to the class Ktedonobacteria.</title>
        <authorList>
            <person name="Yabe S."/>
            <person name="Zheng Y."/>
            <person name="Wang C.M."/>
            <person name="Sakai Y."/>
            <person name="Abe K."/>
            <person name="Yokota A."/>
            <person name="Donadio S."/>
            <person name="Cavaletti L."/>
            <person name="Monciardini P."/>
        </authorList>
    </citation>
    <scope>NUCLEOTIDE SEQUENCE [LARGE SCALE GENOMIC DNA]</scope>
    <source>
        <strain evidence="2 3">SOSP1-30</strain>
    </source>
</reference>
<feature type="region of interest" description="Disordered" evidence="1">
    <location>
        <begin position="1"/>
        <end position="36"/>
    </location>
</feature>
<name>A0ABQ3V4H9_9CHLR</name>
<organism evidence="2 3">
    <name type="scientific">Ktedonobacter robiniae</name>
    <dbReference type="NCBI Taxonomy" id="2778365"/>
    <lineage>
        <taxon>Bacteria</taxon>
        <taxon>Bacillati</taxon>
        <taxon>Chloroflexota</taxon>
        <taxon>Ktedonobacteria</taxon>
        <taxon>Ktedonobacterales</taxon>
        <taxon>Ktedonobacteraceae</taxon>
        <taxon>Ktedonobacter</taxon>
    </lineage>
</organism>
<comment type="caution">
    <text evidence="2">The sequence shown here is derived from an EMBL/GenBank/DDBJ whole genome shotgun (WGS) entry which is preliminary data.</text>
</comment>
<dbReference type="EMBL" id="BNJG01000003">
    <property type="protein sequence ID" value="GHO59495.1"/>
    <property type="molecule type" value="Genomic_DNA"/>
</dbReference>
<evidence type="ECO:0000313" key="2">
    <source>
        <dbReference type="EMBL" id="GHO59495.1"/>
    </source>
</evidence>
<protein>
    <submittedName>
        <fullName evidence="2">Uncharacterized protein</fullName>
    </submittedName>
</protein>
<accession>A0ABQ3V4H9</accession>
<keyword evidence="3" id="KW-1185">Reference proteome</keyword>
<evidence type="ECO:0000313" key="3">
    <source>
        <dbReference type="Proteomes" id="UP000654345"/>
    </source>
</evidence>
<gene>
    <name evidence="2" type="ORF">KSB_79700</name>
</gene>
<dbReference type="Proteomes" id="UP000654345">
    <property type="component" value="Unassembled WGS sequence"/>
</dbReference>
<proteinExistence type="predicted"/>
<sequence length="58" mass="6402">MVGACKPRTYHSRLHGQRASRTTKAPPAWAAHPQKRTIPGSLGMVLSFARCRAMPETE</sequence>
<evidence type="ECO:0000256" key="1">
    <source>
        <dbReference type="SAM" id="MobiDB-lite"/>
    </source>
</evidence>